<dbReference type="AlphaFoldDB" id="R9CM54"/>
<protein>
    <submittedName>
        <fullName evidence="2">Glycosyl transferase family 2</fullName>
    </submittedName>
</protein>
<name>R9CM54_9CLOT</name>
<organism evidence="2 3">
    <name type="scientific">Clostridium sartagoforme AAU1</name>
    <dbReference type="NCBI Taxonomy" id="1202534"/>
    <lineage>
        <taxon>Bacteria</taxon>
        <taxon>Bacillati</taxon>
        <taxon>Bacillota</taxon>
        <taxon>Clostridia</taxon>
        <taxon>Eubacteriales</taxon>
        <taxon>Clostridiaceae</taxon>
        <taxon>Clostridium</taxon>
    </lineage>
</organism>
<feature type="domain" description="Glycosyltransferase 2-like" evidence="1">
    <location>
        <begin position="7"/>
        <end position="138"/>
    </location>
</feature>
<accession>R9CM54</accession>
<sequence>MNKIDISIITVCFNSEKTIEKCIKSVVNQLDLNIEYIIVDGQSTDGTINIIKKYREKFPIKFISEKDNGIYDAMNKGIELAEGEWIIFINSDDWLEDRLLSRINKELKEQVEDSFYGNIRKVDEEGNMINISKPTYNISEIIKKGMPVFHQAIFIKRKVYSELGGFDISFKIAGDWDFICRMYGAGYTFKYSDVIISNFTVGGTSSKRHIMEKHRVRKKNKTYRFLDFYIIKELMVDYKRKLFGRKHKEQ</sequence>
<proteinExistence type="predicted"/>
<gene>
    <name evidence="2" type="ORF">A500_00080</name>
</gene>
<dbReference type="InterPro" id="IPR029044">
    <property type="entry name" value="Nucleotide-diphossugar_trans"/>
</dbReference>
<evidence type="ECO:0000313" key="2">
    <source>
        <dbReference type="EMBL" id="EOR28271.1"/>
    </source>
</evidence>
<dbReference type="Proteomes" id="UP000013988">
    <property type="component" value="Unassembled WGS sequence"/>
</dbReference>
<dbReference type="GO" id="GO:0016758">
    <property type="term" value="F:hexosyltransferase activity"/>
    <property type="evidence" value="ECO:0007669"/>
    <property type="project" value="UniProtKB-ARBA"/>
</dbReference>
<dbReference type="RefSeq" id="WP_016205559.1">
    <property type="nucleotide sequence ID" value="NZ_ASRV01000004.1"/>
</dbReference>
<evidence type="ECO:0000313" key="3">
    <source>
        <dbReference type="Proteomes" id="UP000013988"/>
    </source>
</evidence>
<reference evidence="2 3" key="1">
    <citation type="submission" date="2013-03" db="EMBL/GenBank/DDBJ databases">
        <title>Whole genome shotgun sequencing of Clostridium sartagoforme AAU1.</title>
        <authorList>
            <person name="Joshi C.G."/>
            <person name="Duggirala S.M."/>
            <person name="Nathani N.M."/>
            <person name="Bhatt V.D."/>
            <person name="Patel A.K."/>
            <person name="Pandya P.R."/>
            <person name="KaPatel J.A."/>
        </authorList>
    </citation>
    <scope>NUCLEOTIDE SEQUENCE [LARGE SCALE GENOMIC DNA]</scope>
    <source>
        <strain evidence="2 3">AAU1</strain>
    </source>
</reference>
<evidence type="ECO:0000259" key="1">
    <source>
        <dbReference type="Pfam" id="PF00535"/>
    </source>
</evidence>
<dbReference type="SUPFAM" id="SSF53448">
    <property type="entry name" value="Nucleotide-diphospho-sugar transferases"/>
    <property type="match status" value="1"/>
</dbReference>
<dbReference type="OrthoDB" id="396512at2"/>
<keyword evidence="3" id="KW-1185">Reference proteome</keyword>
<comment type="caution">
    <text evidence="2">The sequence shown here is derived from an EMBL/GenBank/DDBJ whole genome shotgun (WGS) entry which is preliminary data.</text>
</comment>
<dbReference type="CDD" id="cd06433">
    <property type="entry name" value="GT_2_WfgS_like"/>
    <property type="match status" value="1"/>
</dbReference>
<dbReference type="InterPro" id="IPR001173">
    <property type="entry name" value="Glyco_trans_2-like"/>
</dbReference>
<dbReference type="PANTHER" id="PTHR22916:SF3">
    <property type="entry name" value="UDP-GLCNAC:BETAGAL BETA-1,3-N-ACETYLGLUCOSAMINYLTRANSFERASE-LIKE PROTEIN 1"/>
    <property type="match status" value="1"/>
</dbReference>
<dbReference type="EMBL" id="ASRV01000004">
    <property type="protein sequence ID" value="EOR28271.1"/>
    <property type="molecule type" value="Genomic_DNA"/>
</dbReference>
<dbReference type="Pfam" id="PF00535">
    <property type="entry name" value="Glycos_transf_2"/>
    <property type="match status" value="1"/>
</dbReference>
<dbReference type="PANTHER" id="PTHR22916">
    <property type="entry name" value="GLYCOSYLTRANSFERASE"/>
    <property type="match status" value="1"/>
</dbReference>
<dbReference type="PATRIC" id="fig|1202534.3.peg.14"/>
<dbReference type="Gene3D" id="3.90.550.10">
    <property type="entry name" value="Spore Coat Polysaccharide Biosynthesis Protein SpsA, Chain A"/>
    <property type="match status" value="1"/>
</dbReference>
<keyword evidence="2" id="KW-0808">Transferase</keyword>